<dbReference type="InterPro" id="IPR001853">
    <property type="entry name" value="DSBA-like_thioredoxin_dom"/>
</dbReference>
<proteinExistence type="predicted"/>
<dbReference type="Gene3D" id="3.40.30.10">
    <property type="entry name" value="Glutaredoxin"/>
    <property type="match status" value="1"/>
</dbReference>
<dbReference type="Proteomes" id="UP001153404">
    <property type="component" value="Unassembled WGS sequence"/>
</dbReference>
<accession>A0A9X4KT04</accession>
<evidence type="ECO:0000313" key="3">
    <source>
        <dbReference type="Proteomes" id="UP001153404"/>
    </source>
</evidence>
<dbReference type="RefSeq" id="WP_277532123.1">
    <property type="nucleotide sequence ID" value="NZ_JAPDIA010000003.1"/>
</dbReference>
<organism evidence="2 3">
    <name type="scientific">Cohnella rhizosphaerae</name>
    <dbReference type="NCBI Taxonomy" id="1457232"/>
    <lineage>
        <taxon>Bacteria</taxon>
        <taxon>Bacillati</taxon>
        <taxon>Bacillota</taxon>
        <taxon>Bacilli</taxon>
        <taxon>Bacillales</taxon>
        <taxon>Paenibacillaceae</taxon>
        <taxon>Cohnella</taxon>
    </lineage>
</organism>
<keyword evidence="3" id="KW-1185">Reference proteome</keyword>
<dbReference type="AlphaFoldDB" id="A0A9X4KT04"/>
<comment type="caution">
    <text evidence="2">The sequence shown here is derived from an EMBL/GenBank/DDBJ whole genome shotgun (WGS) entry which is preliminary data.</text>
</comment>
<dbReference type="EMBL" id="JAPDIA010000003">
    <property type="protein sequence ID" value="MDG0810347.1"/>
    <property type="molecule type" value="Genomic_DNA"/>
</dbReference>
<protein>
    <submittedName>
        <fullName evidence="2">DsbA family oxidoreductase</fullName>
    </submittedName>
</protein>
<dbReference type="PANTHER" id="PTHR13887:SF41">
    <property type="entry name" value="THIOREDOXIN SUPERFAMILY PROTEIN"/>
    <property type="match status" value="1"/>
</dbReference>
<evidence type="ECO:0000259" key="1">
    <source>
        <dbReference type="Pfam" id="PF01323"/>
    </source>
</evidence>
<dbReference type="InterPro" id="IPR036249">
    <property type="entry name" value="Thioredoxin-like_sf"/>
</dbReference>
<sequence>MKIEVWSDIMCPLCYIGKTNLDNALDQFGQKDQVEVIYRPFQLFPDAPSNTGKNYYDWTAEIHGGGMSPDFVREGNKAVVQMGKNIGLTYNLDKLIPSNTTDALRVEIFAQGQGKAAAWLASVYKAYFTDALDISDHGTLAMLAGESGLDASEVLAMLSTDLYKDTVKNERLNGSRRGITGTPYYIFNDKYAVSGVRSSDAFLDVIVQVWREEHPLQMIDNGANGNFEGGICGENGVCSI</sequence>
<name>A0A9X4KT04_9BACL</name>
<dbReference type="Pfam" id="PF01323">
    <property type="entry name" value="DSBA"/>
    <property type="match status" value="1"/>
</dbReference>
<reference evidence="2" key="1">
    <citation type="submission" date="2022-10" db="EMBL/GenBank/DDBJ databases">
        <title>Comparative genomic analysis of Cohnella hashimotonis sp. nov., isolated from the International Space Station.</title>
        <authorList>
            <person name="Simpson A."/>
            <person name="Venkateswaran K."/>
        </authorList>
    </citation>
    <scope>NUCLEOTIDE SEQUENCE</scope>
    <source>
        <strain evidence="2">DSM 28161</strain>
    </source>
</reference>
<evidence type="ECO:0000313" key="2">
    <source>
        <dbReference type="EMBL" id="MDG0810347.1"/>
    </source>
</evidence>
<dbReference type="PANTHER" id="PTHR13887">
    <property type="entry name" value="GLUTATHIONE S-TRANSFERASE KAPPA"/>
    <property type="match status" value="1"/>
</dbReference>
<dbReference type="CDD" id="cd03024">
    <property type="entry name" value="DsbA_FrnE"/>
    <property type="match status" value="1"/>
</dbReference>
<feature type="domain" description="DSBA-like thioredoxin" evidence="1">
    <location>
        <begin position="3"/>
        <end position="206"/>
    </location>
</feature>
<gene>
    <name evidence="2" type="ORF">OMP40_14070</name>
</gene>
<dbReference type="SUPFAM" id="SSF52833">
    <property type="entry name" value="Thioredoxin-like"/>
    <property type="match status" value="1"/>
</dbReference>
<dbReference type="GO" id="GO:0016491">
    <property type="term" value="F:oxidoreductase activity"/>
    <property type="evidence" value="ECO:0007669"/>
    <property type="project" value="InterPro"/>
</dbReference>